<protein>
    <submittedName>
        <fullName evidence="1">TIR domain-containing protein</fullName>
    </submittedName>
</protein>
<dbReference type="Gene3D" id="3.40.50.10140">
    <property type="entry name" value="Toll/interleukin-1 receptor homology (TIR) domain"/>
    <property type="match status" value="1"/>
</dbReference>
<dbReference type="Proteomes" id="UP000255365">
    <property type="component" value="Unassembled WGS sequence"/>
</dbReference>
<comment type="caution">
    <text evidence="1">The sequence shown here is derived from an EMBL/GenBank/DDBJ whole genome shotgun (WGS) entry which is preliminary data.</text>
</comment>
<evidence type="ECO:0000313" key="1">
    <source>
        <dbReference type="EMBL" id="RDL19997.1"/>
    </source>
</evidence>
<name>A0A370SJT8_PSEJE</name>
<evidence type="ECO:0000313" key="2">
    <source>
        <dbReference type="Proteomes" id="UP000255365"/>
    </source>
</evidence>
<reference evidence="1 2" key="1">
    <citation type="submission" date="2018-07" db="EMBL/GenBank/DDBJ databases">
        <title>Genome sequencing of rice bacterial endophytes.</title>
        <authorList>
            <person name="Venturi V."/>
        </authorList>
    </citation>
    <scope>NUCLEOTIDE SEQUENCE [LARGE SCALE GENOMIC DNA]</scope>
    <source>
        <strain evidence="1 2">E2333</strain>
    </source>
</reference>
<proteinExistence type="predicted"/>
<sequence length="273" mass="30695">MKVFVSWSGRRSKVVAELLSDWIKCVLQASQPWISTRDIDKGAIWFSEISDQLRETAAGIVCLTQENKNKPWILFETGALAKGLSTNRVCTFLIDLQPSDIEDPLAQFNHTTPERTSMWGLISSLNNCLESSRLDERILRQVFDTYWPNFEKLFAEALVNTPTEAEVEPRSGDSILAEILSNTRMLSSRVRELEGRVVMSPEPVIEAGTFNSRHYIQALARNANVPIQQVLESAKSLDIPYPEVKEWLDAYRIVHFEADGKIKGGGRSKGPAA</sequence>
<organism evidence="1 2">
    <name type="scientific">Pseudomonas jessenii</name>
    <dbReference type="NCBI Taxonomy" id="77298"/>
    <lineage>
        <taxon>Bacteria</taxon>
        <taxon>Pseudomonadati</taxon>
        <taxon>Pseudomonadota</taxon>
        <taxon>Gammaproteobacteria</taxon>
        <taxon>Pseudomonadales</taxon>
        <taxon>Pseudomonadaceae</taxon>
        <taxon>Pseudomonas</taxon>
    </lineage>
</organism>
<gene>
    <name evidence="1" type="ORF">DEU51_107138</name>
</gene>
<dbReference type="InterPro" id="IPR035897">
    <property type="entry name" value="Toll_tir_struct_dom_sf"/>
</dbReference>
<dbReference type="RefSeq" id="WP_115146989.1">
    <property type="nucleotide sequence ID" value="NZ_QRAV01000007.1"/>
</dbReference>
<accession>A0A370SJT8</accession>
<dbReference type="SUPFAM" id="SSF52200">
    <property type="entry name" value="Toll/Interleukin receptor TIR domain"/>
    <property type="match status" value="1"/>
</dbReference>
<dbReference type="AlphaFoldDB" id="A0A370SJT8"/>
<dbReference type="EMBL" id="QRAV01000007">
    <property type="protein sequence ID" value="RDL19997.1"/>
    <property type="molecule type" value="Genomic_DNA"/>
</dbReference>